<sequence length="67" mass="7576">MVYTERNEKCLSSSSKDKPTSKDYNRSKSGSSGSATAWSGQASNAEKWKYNNMVQDDREKFNGMHFS</sequence>
<keyword evidence="2" id="KW-1185">Reference proteome</keyword>
<dbReference type="OMA" id="EKWKYNN"/>
<evidence type="ECO:0000256" key="1">
    <source>
        <dbReference type="SAM" id="MobiDB-lite"/>
    </source>
</evidence>
<dbReference type="Proteomes" id="UP001652661">
    <property type="component" value="Chromosome 2L"/>
</dbReference>
<evidence type="ECO:0000313" key="3">
    <source>
        <dbReference type="RefSeq" id="XP_017029380.1"/>
    </source>
</evidence>
<reference evidence="3" key="2">
    <citation type="submission" date="2025-08" db="UniProtKB">
        <authorList>
            <consortium name="RefSeq"/>
        </authorList>
    </citation>
    <scope>IDENTIFICATION</scope>
    <source>
        <strain evidence="3">14028-0561.14</strain>
        <tissue evidence="3">Whole fly</tissue>
    </source>
</reference>
<gene>
    <name evidence="3" type="primary">LOC108079553</name>
</gene>
<feature type="compositionally biased region" description="Basic and acidic residues" evidence="1">
    <location>
        <begin position="1"/>
        <end position="26"/>
    </location>
</feature>
<organism evidence="2 3">
    <name type="scientific">Drosophila kikkawai</name>
    <name type="common">Fruit fly</name>
    <dbReference type="NCBI Taxonomy" id="30033"/>
    <lineage>
        <taxon>Eukaryota</taxon>
        <taxon>Metazoa</taxon>
        <taxon>Ecdysozoa</taxon>
        <taxon>Arthropoda</taxon>
        <taxon>Hexapoda</taxon>
        <taxon>Insecta</taxon>
        <taxon>Pterygota</taxon>
        <taxon>Neoptera</taxon>
        <taxon>Endopterygota</taxon>
        <taxon>Diptera</taxon>
        <taxon>Brachycera</taxon>
        <taxon>Muscomorpha</taxon>
        <taxon>Ephydroidea</taxon>
        <taxon>Drosophilidae</taxon>
        <taxon>Drosophila</taxon>
        <taxon>Sophophora</taxon>
    </lineage>
</organism>
<feature type="region of interest" description="Disordered" evidence="1">
    <location>
        <begin position="1"/>
        <end position="41"/>
    </location>
</feature>
<feature type="compositionally biased region" description="Low complexity" evidence="1">
    <location>
        <begin position="27"/>
        <end position="41"/>
    </location>
</feature>
<accession>A0A6P4ILR3</accession>
<dbReference type="GeneID" id="108079553"/>
<reference evidence="2" key="1">
    <citation type="submission" date="2025-05" db="UniProtKB">
        <authorList>
            <consortium name="RefSeq"/>
        </authorList>
    </citation>
    <scope>NUCLEOTIDE SEQUENCE [LARGE SCALE GENOMIC DNA]</scope>
    <source>
        <strain evidence="2">14028-0561.14</strain>
    </source>
</reference>
<dbReference type="RefSeq" id="XP_017029380.1">
    <property type="nucleotide sequence ID" value="XM_017173891.2"/>
</dbReference>
<protein>
    <submittedName>
        <fullName evidence="3">Uncharacterized protein</fullName>
    </submittedName>
</protein>
<evidence type="ECO:0000313" key="2">
    <source>
        <dbReference type="Proteomes" id="UP001652661"/>
    </source>
</evidence>
<proteinExistence type="predicted"/>
<name>A0A6P4ILR3_DROKI</name>
<dbReference type="AlphaFoldDB" id="A0A6P4ILR3"/>